<evidence type="ECO:0000256" key="2">
    <source>
        <dbReference type="ARBA" id="ARBA00023125"/>
    </source>
</evidence>
<dbReference type="SUPFAM" id="SSF46689">
    <property type="entry name" value="Homeodomain-like"/>
    <property type="match status" value="1"/>
</dbReference>
<dbReference type="GO" id="GO:0097367">
    <property type="term" value="F:carbohydrate derivative binding"/>
    <property type="evidence" value="ECO:0007669"/>
    <property type="project" value="InterPro"/>
</dbReference>
<dbReference type="PROSITE" id="PS51464">
    <property type="entry name" value="SIS"/>
    <property type="match status" value="1"/>
</dbReference>
<name>A0A1D8GNJ6_9FIRM</name>
<feature type="domain" description="HTH rpiR-type" evidence="4">
    <location>
        <begin position="1"/>
        <end position="77"/>
    </location>
</feature>
<dbReference type="OrthoDB" id="3684496at2"/>
<dbReference type="InterPro" id="IPR009057">
    <property type="entry name" value="Homeodomain-like_sf"/>
</dbReference>
<dbReference type="Gene3D" id="1.10.10.10">
    <property type="entry name" value="Winged helix-like DNA-binding domain superfamily/Winged helix DNA-binding domain"/>
    <property type="match status" value="1"/>
</dbReference>
<dbReference type="Proteomes" id="UP000095743">
    <property type="component" value="Chromosome"/>
</dbReference>
<keyword evidence="7" id="KW-1185">Reference proteome</keyword>
<evidence type="ECO:0008006" key="8">
    <source>
        <dbReference type="Google" id="ProtNLM"/>
    </source>
</evidence>
<dbReference type="KEGG" id="gfe:Gferi_24590"/>
<dbReference type="SUPFAM" id="SSF53697">
    <property type="entry name" value="SIS domain"/>
    <property type="match status" value="1"/>
</dbReference>
<reference evidence="6 7" key="1">
    <citation type="submission" date="2016-09" db="EMBL/GenBank/DDBJ databases">
        <title>Genomic analysis reveals versatility of anaerobic energy metabolism of Geosporobacter ferrireducens IRF9 of phylum Firmicutes.</title>
        <authorList>
            <person name="Kim S.-J."/>
        </authorList>
    </citation>
    <scope>NUCLEOTIDE SEQUENCE [LARGE SCALE GENOMIC DNA]</scope>
    <source>
        <strain evidence="6 7">IRF9</strain>
    </source>
</reference>
<dbReference type="STRING" id="1424294.Gferi_24590"/>
<dbReference type="CDD" id="cd05013">
    <property type="entry name" value="SIS_RpiR"/>
    <property type="match status" value="1"/>
</dbReference>
<dbReference type="RefSeq" id="WP_069980756.1">
    <property type="nucleotide sequence ID" value="NZ_CP017269.1"/>
</dbReference>
<protein>
    <recommendedName>
        <fullName evidence="8">RpiR family transcriptional regulator</fullName>
    </recommendedName>
</protein>
<evidence type="ECO:0000256" key="3">
    <source>
        <dbReference type="ARBA" id="ARBA00023163"/>
    </source>
</evidence>
<gene>
    <name evidence="6" type="ORF">Gferi_24590</name>
</gene>
<dbReference type="PANTHER" id="PTHR30514:SF10">
    <property type="entry name" value="MURR_RPIR FAMILY TRANSCRIPTIONAL REGULATOR"/>
    <property type="match status" value="1"/>
</dbReference>
<dbReference type="Gene3D" id="3.40.50.10490">
    <property type="entry name" value="Glucose-6-phosphate isomerase like protein, domain 1"/>
    <property type="match status" value="1"/>
</dbReference>
<dbReference type="InterPro" id="IPR046348">
    <property type="entry name" value="SIS_dom_sf"/>
</dbReference>
<organism evidence="6 7">
    <name type="scientific">Geosporobacter ferrireducens</name>
    <dbReference type="NCBI Taxonomy" id="1424294"/>
    <lineage>
        <taxon>Bacteria</taxon>
        <taxon>Bacillati</taxon>
        <taxon>Bacillota</taxon>
        <taxon>Clostridia</taxon>
        <taxon>Peptostreptococcales</taxon>
        <taxon>Thermotaleaceae</taxon>
        <taxon>Geosporobacter</taxon>
    </lineage>
</organism>
<dbReference type="GO" id="GO:0003677">
    <property type="term" value="F:DNA binding"/>
    <property type="evidence" value="ECO:0007669"/>
    <property type="project" value="UniProtKB-KW"/>
</dbReference>
<dbReference type="PANTHER" id="PTHR30514">
    <property type="entry name" value="GLUCOKINASE"/>
    <property type="match status" value="1"/>
</dbReference>
<sequence>MSNMVIFNNMKHDFTEAEKVLAEYIMQNYNEICNMTTYEIADATDTSPATLVRLAKKLGYSGFKALQIAIAKDTSKDTINTENLYEAITVNDSTEDIISKIALGNIDAIKNTAAIIKTHLIEESVNEILKAKCIHLFGIGSSYIVALDFQYKLVRINMLTSLHSDYHLQLVAASNINIDDVAIGISNSGKTQEVYNALKLCKERGAKTISITRLGRNPISAISDININTIEVEQQLRVGAISSRIAQLTVIDILFMCLMKKRYQSIPDYVRETDHIISSLKLK</sequence>
<dbReference type="Pfam" id="PF01380">
    <property type="entry name" value="SIS"/>
    <property type="match status" value="1"/>
</dbReference>
<dbReference type="InterPro" id="IPR047640">
    <property type="entry name" value="RpiR-like"/>
</dbReference>
<dbReference type="PROSITE" id="PS51071">
    <property type="entry name" value="HTH_RPIR"/>
    <property type="match status" value="1"/>
</dbReference>
<proteinExistence type="predicted"/>
<feature type="domain" description="SIS" evidence="5">
    <location>
        <begin position="124"/>
        <end position="264"/>
    </location>
</feature>
<evidence type="ECO:0000256" key="1">
    <source>
        <dbReference type="ARBA" id="ARBA00023015"/>
    </source>
</evidence>
<keyword evidence="2" id="KW-0238">DNA-binding</keyword>
<evidence type="ECO:0000259" key="5">
    <source>
        <dbReference type="PROSITE" id="PS51464"/>
    </source>
</evidence>
<evidence type="ECO:0000313" key="7">
    <source>
        <dbReference type="Proteomes" id="UP000095743"/>
    </source>
</evidence>
<dbReference type="InterPro" id="IPR035472">
    <property type="entry name" value="RpiR-like_SIS"/>
</dbReference>
<dbReference type="GO" id="GO:0003700">
    <property type="term" value="F:DNA-binding transcription factor activity"/>
    <property type="evidence" value="ECO:0007669"/>
    <property type="project" value="InterPro"/>
</dbReference>
<evidence type="ECO:0000313" key="6">
    <source>
        <dbReference type="EMBL" id="AOT72447.1"/>
    </source>
</evidence>
<dbReference type="AlphaFoldDB" id="A0A1D8GNJ6"/>
<evidence type="ECO:0000259" key="4">
    <source>
        <dbReference type="PROSITE" id="PS51071"/>
    </source>
</evidence>
<dbReference type="Pfam" id="PF01418">
    <property type="entry name" value="HTH_6"/>
    <property type="match status" value="1"/>
</dbReference>
<dbReference type="InterPro" id="IPR001347">
    <property type="entry name" value="SIS_dom"/>
</dbReference>
<dbReference type="InterPro" id="IPR000281">
    <property type="entry name" value="HTH_RpiR"/>
</dbReference>
<accession>A0A1D8GNJ6</accession>
<dbReference type="EMBL" id="CP017269">
    <property type="protein sequence ID" value="AOT72447.1"/>
    <property type="molecule type" value="Genomic_DNA"/>
</dbReference>
<keyword evidence="3" id="KW-0804">Transcription</keyword>
<dbReference type="InterPro" id="IPR036388">
    <property type="entry name" value="WH-like_DNA-bd_sf"/>
</dbReference>
<dbReference type="GO" id="GO:1901135">
    <property type="term" value="P:carbohydrate derivative metabolic process"/>
    <property type="evidence" value="ECO:0007669"/>
    <property type="project" value="InterPro"/>
</dbReference>
<keyword evidence="1" id="KW-0805">Transcription regulation</keyword>